<feature type="compositionally biased region" description="Basic residues" evidence="1">
    <location>
        <begin position="61"/>
        <end position="71"/>
    </location>
</feature>
<feature type="compositionally biased region" description="Basic and acidic residues" evidence="1">
    <location>
        <begin position="187"/>
        <end position="196"/>
    </location>
</feature>
<organism evidence="2">
    <name type="scientific">uncultured Blastococcus sp</name>
    <dbReference type="NCBI Taxonomy" id="217144"/>
    <lineage>
        <taxon>Bacteria</taxon>
        <taxon>Bacillati</taxon>
        <taxon>Actinomycetota</taxon>
        <taxon>Actinomycetes</taxon>
        <taxon>Geodermatophilales</taxon>
        <taxon>Geodermatophilaceae</taxon>
        <taxon>Blastococcus</taxon>
        <taxon>environmental samples</taxon>
    </lineage>
</organism>
<feature type="region of interest" description="Disordered" evidence="1">
    <location>
        <begin position="172"/>
        <end position="196"/>
    </location>
</feature>
<feature type="non-terminal residue" evidence="2">
    <location>
        <position position="196"/>
    </location>
</feature>
<dbReference type="EC" id="3.5.4.30" evidence="2"/>
<name>A0A6J4IWQ4_9ACTN</name>
<dbReference type="EMBL" id="CADCTI010000234">
    <property type="protein sequence ID" value="CAA9264288.1"/>
    <property type="molecule type" value="Genomic_DNA"/>
</dbReference>
<keyword evidence="2" id="KW-0378">Hydrolase</keyword>
<protein>
    <submittedName>
        <fullName evidence="2">Deoxycytidine triphosphate deaminase (DUMP-forming)</fullName>
        <ecNumber evidence="2">3.5.4.30</ecNumber>
    </submittedName>
</protein>
<evidence type="ECO:0000256" key="1">
    <source>
        <dbReference type="SAM" id="MobiDB-lite"/>
    </source>
</evidence>
<feature type="compositionally biased region" description="Basic residues" evidence="1">
    <location>
        <begin position="80"/>
        <end position="94"/>
    </location>
</feature>
<feature type="non-terminal residue" evidence="2">
    <location>
        <position position="1"/>
    </location>
</feature>
<feature type="compositionally biased region" description="Basic residues" evidence="1">
    <location>
        <begin position="1"/>
        <end position="11"/>
    </location>
</feature>
<gene>
    <name evidence="2" type="ORF">AVDCRST_MAG57-2813</name>
</gene>
<accession>A0A6J4IWQ4</accession>
<feature type="compositionally biased region" description="Basic and acidic residues" evidence="1">
    <location>
        <begin position="12"/>
        <end position="21"/>
    </location>
</feature>
<sequence length="196" mass="21224">AAERPRHHGRDRRGPPRDRPLRRGAGAALEHRRPPRPVLPGVQQLPVHPHRPGGAAGRPHDARRARRRRALRAAPGGVRPRLHARGHQPARRPGRAAGGQELAGPPRAAHPLHGRLRRPRLLRPHHAGAVERGEPADHVVAGHEDRPAVHVPADQPVGAPLRLGGLRLPLPGPARPDAVPVLPQLHPRADPRSVVL</sequence>
<reference evidence="2" key="1">
    <citation type="submission" date="2020-02" db="EMBL/GenBank/DDBJ databases">
        <authorList>
            <person name="Meier V. D."/>
        </authorList>
    </citation>
    <scope>NUCLEOTIDE SEQUENCE</scope>
    <source>
        <strain evidence="2">AVDCRST_MAG57</strain>
    </source>
</reference>
<proteinExistence type="predicted"/>
<evidence type="ECO:0000313" key="2">
    <source>
        <dbReference type="EMBL" id="CAA9264288.1"/>
    </source>
</evidence>
<dbReference type="GO" id="GO:0033973">
    <property type="term" value="F:dCTP deaminase (dUMP-forming) activity"/>
    <property type="evidence" value="ECO:0007669"/>
    <property type="project" value="UniProtKB-EC"/>
</dbReference>
<dbReference type="AlphaFoldDB" id="A0A6J4IWQ4"/>
<feature type="region of interest" description="Disordered" evidence="1">
    <location>
        <begin position="1"/>
        <end position="112"/>
    </location>
</feature>